<reference evidence="1" key="2">
    <citation type="submission" date="2023-02" db="EMBL/GenBank/DDBJ databases">
        <authorList>
            <person name="Rayyan A."/>
            <person name="Meyer T."/>
            <person name="Kyndt J.A."/>
        </authorList>
    </citation>
    <scope>NUCLEOTIDE SEQUENCE</scope>
    <source>
        <strain evidence="1">DSM 9987</strain>
    </source>
</reference>
<reference evidence="1" key="1">
    <citation type="journal article" date="2023" name="Microbiol Resour">
        <title>Genome Sequences of Rhodoplanes serenus and Two Thermotolerant Strains, Rhodoplanes tepidamans and 'Rhodoplanes cryptolactis,' Further Refine the Genus.</title>
        <authorList>
            <person name="Rayyan A.A."/>
            <person name="Kyndt J.A."/>
        </authorList>
    </citation>
    <scope>NUCLEOTIDE SEQUENCE</scope>
    <source>
        <strain evidence="1">DSM 9987</strain>
    </source>
</reference>
<evidence type="ECO:0000313" key="1">
    <source>
        <dbReference type="EMBL" id="MDC7785363.1"/>
    </source>
</evidence>
<dbReference type="RefSeq" id="WP_272776209.1">
    <property type="nucleotide sequence ID" value="NZ_JAQQLI010000007.1"/>
</dbReference>
<dbReference type="Proteomes" id="UP001165652">
    <property type="component" value="Unassembled WGS sequence"/>
</dbReference>
<keyword evidence="2" id="KW-1185">Reference proteome</keyword>
<gene>
    <name evidence="1" type="ORF">PQJ73_06685</name>
</gene>
<comment type="caution">
    <text evidence="1">The sequence shown here is derived from an EMBL/GenBank/DDBJ whole genome shotgun (WGS) entry which is preliminary data.</text>
</comment>
<organism evidence="1 2">
    <name type="scientific">Rhodoplanes tepidamans</name>
    <name type="common">Rhodoplanes cryptolactis</name>
    <dbReference type="NCBI Taxonomy" id="200616"/>
    <lineage>
        <taxon>Bacteria</taxon>
        <taxon>Pseudomonadati</taxon>
        <taxon>Pseudomonadota</taxon>
        <taxon>Alphaproteobacteria</taxon>
        <taxon>Hyphomicrobiales</taxon>
        <taxon>Nitrobacteraceae</taxon>
        <taxon>Rhodoplanes</taxon>
    </lineage>
</organism>
<proteinExistence type="predicted"/>
<dbReference type="EMBL" id="JAQQLI010000007">
    <property type="protein sequence ID" value="MDC7785363.1"/>
    <property type="molecule type" value="Genomic_DNA"/>
</dbReference>
<sequence>MTLYELRGDASLLEDGARPSETLTSRFLRLIDRLGGAHYDTIAARKNPQPIRTWTPTGWH</sequence>
<protein>
    <submittedName>
        <fullName evidence="1">Uncharacterized protein</fullName>
    </submittedName>
</protein>
<name>A0ABT5J6Z4_RHOTP</name>
<evidence type="ECO:0000313" key="2">
    <source>
        <dbReference type="Proteomes" id="UP001165652"/>
    </source>
</evidence>
<accession>A0ABT5J6Z4</accession>